<dbReference type="Pfam" id="PF13412">
    <property type="entry name" value="HTH_24"/>
    <property type="match status" value="1"/>
</dbReference>
<keyword evidence="2" id="KW-0238">DNA-binding</keyword>
<proteinExistence type="predicted"/>
<dbReference type="RefSeq" id="WP_344242498.1">
    <property type="nucleotide sequence ID" value="NZ_BAAAHH010000017.1"/>
</dbReference>
<evidence type="ECO:0000256" key="1">
    <source>
        <dbReference type="ARBA" id="ARBA00023015"/>
    </source>
</evidence>
<dbReference type="PROSITE" id="PS00519">
    <property type="entry name" value="HTH_ASNC_1"/>
    <property type="match status" value="1"/>
</dbReference>
<accession>A0ABN1REQ0</accession>
<evidence type="ECO:0000256" key="3">
    <source>
        <dbReference type="ARBA" id="ARBA00023163"/>
    </source>
</evidence>
<protein>
    <recommendedName>
        <fullName evidence="4">HTH asnC-type domain-containing protein</fullName>
    </recommendedName>
</protein>
<dbReference type="PANTHER" id="PTHR30154">
    <property type="entry name" value="LEUCINE-RESPONSIVE REGULATORY PROTEIN"/>
    <property type="match status" value="1"/>
</dbReference>
<dbReference type="InterPro" id="IPR036388">
    <property type="entry name" value="WH-like_DNA-bd_sf"/>
</dbReference>
<comment type="caution">
    <text evidence="5">The sequence shown here is derived from an EMBL/GenBank/DDBJ whole genome shotgun (WGS) entry which is preliminary data.</text>
</comment>
<dbReference type="InterPro" id="IPR000485">
    <property type="entry name" value="AsnC-type_HTH_dom"/>
</dbReference>
<dbReference type="SMART" id="SM00344">
    <property type="entry name" value="HTH_ASNC"/>
    <property type="match status" value="1"/>
</dbReference>
<keyword evidence="6" id="KW-1185">Reference proteome</keyword>
<dbReference type="InterPro" id="IPR036390">
    <property type="entry name" value="WH_DNA-bd_sf"/>
</dbReference>
<feature type="domain" description="HTH asnC-type" evidence="4">
    <location>
        <begin position="144"/>
        <end position="184"/>
    </location>
</feature>
<organism evidence="5 6">
    <name type="scientific">Actinocorallia libanotica</name>
    <dbReference type="NCBI Taxonomy" id="46162"/>
    <lineage>
        <taxon>Bacteria</taxon>
        <taxon>Bacillati</taxon>
        <taxon>Actinomycetota</taxon>
        <taxon>Actinomycetes</taxon>
        <taxon>Streptosporangiales</taxon>
        <taxon>Thermomonosporaceae</taxon>
        <taxon>Actinocorallia</taxon>
    </lineage>
</organism>
<dbReference type="Proteomes" id="UP001500665">
    <property type="component" value="Unassembled WGS sequence"/>
</dbReference>
<dbReference type="EMBL" id="BAAAHH010000017">
    <property type="protein sequence ID" value="GAA0955819.1"/>
    <property type="molecule type" value="Genomic_DNA"/>
</dbReference>
<keyword evidence="3" id="KW-0804">Transcription</keyword>
<dbReference type="InterPro" id="IPR019888">
    <property type="entry name" value="Tscrpt_reg_AsnC-like"/>
</dbReference>
<gene>
    <name evidence="5" type="ORF">GCM10009550_41190</name>
</gene>
<dbReference type="SUPFAM" id="SSF46785">
    <property type="entry name" value="Winged helix' DNA-binding domain"/>
    <property type="match status" value="1"/>
</dbReference>
<reference evidence="5 6" key="1">
    <citation type="journal article" date="2019" name="Int. J. Syst. Evol. Microbiol.">
        <title>The Global Catalogue of Microorganisms (GCM) 10K type strain sequencing project: providing services to taxonomists for standard genome sequencing and annotation.</title>
        <authorList>
            <consortium name="The Broad Institute Genomics Platform"/>
            <consortium name="The Broad Institute Genome Sequencing Center for Infectious Disease"/>
            <person name="Wu L."/>
            <person name="Ma J."/>
        </authorList>
    </citation>
    <scope>NUCLEOTIDE SEQUENCE [LARGE SCALE GENOMIC DNA]</scope>
    <source>
        <strain evidence="5 6">JCM 10696</strain>
    </source>
</reference>
<name>A0ABN1REQ0_9ACTN</name>
<keyword evidence="1" id="KW-0805">Transcription regulation</keyword>
<dbReference type="PANTHER" id="PTHR30154:SF34">
    <property type="entry name" value="TRANSCRIPTIONAL REGULATOR AZLB"/>
    <property type="match status" value="1"/>
</dbReference>
<dbReference type="InterPro" id="IPR019885">
    <property type="entry name" value="Tscrpt_reg_HTH_AsnC-type_CS"/>
</dbReference>
<evidence type="ECO:0000313" key="6">
    <source>
        <dbReference type="Proteomes" id="UP001500665"/>
    </source>
</evidence>
<evidence type="ECO:0000259" key="4">
    <source>
        <dbReference type="Pfam" id="PF13404"/>
    </source>
</evidence>
<evidence type="ECO:0000256" key="2">
    <source>
        <dbReference type="ARBA" id="ARBA00023125"/>
    </source>
</evidence>
<sequence>MNEVLTRRLAAVLAADPRCSYQELAEQVGLSRITVKDRLQRLLESGSVRLTGCLHPVALGLPVAAELVTDAAAARVADALAGHPAVRISTVGDGFTEAALHARDDEQLAELAARVRAAGASVRLFRVLRTLRGGLPACPRPARMDELDHRLAQLVIADPRARLTRLAPELGLSDRAVGTRLKRLLDTRTLVLQVLVRPEPPVTAFRVEICSRAGSAHIAHQLKDVEGITYLATGRGSCEVLVRLRAHTSFQQRHQLRTLKRLLGIGQMTIRQYPTAGSAR</sequence>
<evidence type="ECO:0000313" key="5">
    <source>
        <dbReference type="EMBL" id="GAA0955819.1"/>
    </source>
</evidence>
<dbReference type="Gene3D" id="1.10.10.10">
    <property type="entry name" value="Winged helix-like DNA-binding domain superfamily/Winged helix DNA-binding domain"/>
    <property type="match status" value="2"/>
</dbReference>
<dbReference type="Pfam" id="PF13404">
    <property type="entry name" value="HTH_AsnC-type"/>
    <property type="match status" value="1"/>
</dbReference>